<evidence type="ECO:0000256" key="2">
    <source>
        <dbReference type="HAMAP-Rule" id="MF_00489"/>
    </source>
</evidence>
<proteinExistence type="inferred from homology"/>
<dbReference type="HAMAP" id="MF_00489">
    <property type="entry name" value="UPF0178"/>
    <property type="match status" value="1"/>
</dbReference>
<dbReference type="Pfam" id="PF02639">
    <property type="entry name" value="DUF188"/>
    <property type="match status" value="1"/>
</dbReference>
<dbReference type="EMBL" id="LT669839">
    <property type="protein sequence ID" value="SHD77970.1"/>
    <property type="molecule type" value="Genomic_DNA"/>
</dbReference>
<accession>M1ZIS7</accession>
<sequence>MTIFVDADGCPVVDIAIRVAKENNIKIVVVKNYAVELNDPYAEIITVDISNDSADYYIVNRIKPGDILISQDYGLAAMGLAKNAYCINQNGLFITEDNIGEILNRRHIHQTLRRKQNIYTKFRKRNPQANEDFEESLKKLILSIS</sequence>
<name>M1ZIS7_9FIRM</name>
<dbReference type="HOGENOM" id="CLU_106619_0_0_9"/>
<reference evidence="3 4" key="1">
    <citation type="submission" date="2016-11" db="EMBL/GenBank/DDBJ databases">
        <authorList>
            <person name="Manzoor S."/>
        </authorList>
    </citation>
    <scope>NUCLEOTIDE SEQUENCE [LARGE SCALE GENOMIC DNA]</scope>
    <source>
        <strain evidence="3">Clostridium ultunense strain Esp</strain>
    </source>
</reference>
<dbReference type="AlphaFoldDB" id="M1ZIS7"/>
<keyword evidence="4" id="KW-1185">Reference proteome</keyword>
<protein>
    <recommendedName>
        <fullName evidence="2">UPF0178 protein CUESP1_2627</fullName>
    </recommendedName>
</protein>
<evidence type="ECO:0000256" key="1">
    <source>
        <dbReference type="ARBA" id="ARBA00008522"/>
    </source>
</evidence>
<dbReference type="OrthoDB" id="9798918at2"/>
<dbReference type="InterPro" id="IPR003791">
    <property type="entry name" value="UPF0178"/>
</dbReference>
<dbReference type="PANTHER" id="PTHR35146:SF1">
    <property type="entry name" value="UPF0178 PROTEIN YAII"/>
    <property type="match status" value="1"/>
</dbReference>
<evidence type="ECO:0000313" key="3">
    <source>
        <dbReference type="EMBL" id="SHD77970.1"/>
    </source>
</evidence>
<evidence type="ECO:0000313" key="4">
    <source>
        <dbReference type="Proteomes" id="UP000245423"/>
    </source>
</evidence>
<gene>
    <name evidence="3" type="ORF">CUESP1_2627</name>
</gene>
<comment type="similarity">
    <text evidence="1 2">Belongs to the UPF0178 family.</text>
</comment>
<dbReference type="PANTHER" id="PTHR35146">
    <property type="entry name" value="UPF0178 PROTEIN YAII"/>
    <property type="match status" value="1"/>
</dbReference>
<organism evidence="3 4">
    <name type="scientific">[Clostridium] ultunense Esp</name>
    <dbReference type="NCBI Taxonomy" id="1288971"/>
    <lineage>
        <taxon>Bacteria</taxon>
        <taxon>Bacillati</taxon>
        <taxon>Bacillota</taxon>
        <taxon>Tissierellia</taxon>
        <taxon>Tissierellales</taxon>
        <taxon>Tepidimicrobiaceae</taxon>
        <taxon>Schnuerera</taxon>
    </lineage>
</organism>
<dbReference type="Proteomes" id="UP000245423">
    <property type="component" value="Chromosome 1"/>
</dbReference>
<dbReference type="RefSeq" id="WP_005588733.1">
    <property type="nucleotide sequence ID" value="NZ_LT669839.1"/>
</dbReference>